<dbReference type="Pfam" id="PF01276">
    <property type="entry name" value="OKR_DC_1"/>
    <property type="match status" value="1"/>
</dbReference>
<dbReference type="GO" id="GO:0008792">
    <property type="term" value="F:arginine decarboxylase activity"/>
    <property type="evidence" value="ECO:0007669"/>
    <property type="project" value="UniProtKB-EC"/>
</dbReference>
<dbReference type="InterPro" id="IPR000310">
    <property type="entry name" value="Orn/Lys/Arg_deCO2ase_major_dom"/>
</dbReference>
<evidence type="ECO:0000256" key="1">
    <source>
        <dbReference type="ARBA" id="ARBA00001933"/>
    </source>
</evidence>
<evidence type="ECO:0000259" key="7">
    <source>
        <dbReference type="Pfam" id="PF03711"/>
    </source>
</evidence>
<feature type="domain" description="Orn/Lys/Arg decarboxylase C-terminal" evidence="7">
    <location>
        <begin position="403"/>
        <end position="444"/>
    </location>
</feature>
<comment type="similarity">
    <text evidence="2">Belongs to the Orn/Lys/Arg decarboxylase class-I family.</text>
</comment>
<protein>
    <submittedName>
        <fullName evidence="8">Arginine decarboxylase</fullName>
        <ecNumber evidence="8">4.1.1.19</ecNumber>
    </submittedName>
</protein>
<dbReference type="PANTHER" id="PTHR43277">
    <property type="entry name" value="ARGININE DECARBOXYLASE"/>
    <property type="match status" value="1"/>
</dbReference>
<dbReference type="SUPFAM" id="SSF55904">
    <property type="entry name" value="Ornithine decarboxylase C-terminal domain"/>
    <property type="match status" value="1"/>
</dbReference>
<dbReference type="InterPro" id="IPR008286">
    <property type="entry name" value="Prn/Lys/Arg_de-COase_C"/>
</dbReference>
<reference evidence="8 9" key="1">
    <citation type="submission" date="2018-06" db="EMBL/GenBank/DDBJ databases">
        <authorList>
            <consortium name="Pathogen Informatics"/>
            <person name="Doyle S."/>
        </authorList>
    </citation>
    <scope>NUCLEOTIDE SEQUENCE [LARGE SCALE GENOMIC DNA]</scope>
    <source>
        <strain evidence="8 9">NCTC13163</strain>
    </source>
</reference>
<dbReference type="PANTHER" id="PTHR43277:SF3">
    <property type="entry name" value="DECARBOXYLASE, PUTATIVE-RELATED"/>
    <property type="match status" value="1"/>
</dbReference>
<comment type="cofactor">
    <cofactor evidence="1">
        <name>pyridoxal 5'-phosphate</name>
        <dbReference type="ChEBI" id="CHEBI:597326"/>
    </cofactor>
</comment>
<evidence type="ECO:0000256" key="2">
    <source>
        <dbReference type="ARBA" id="ARBA00010671"/>
    </source>
</evidence>
<dbReference type="InterPro" id="IPR036633">
    <property type="entry name" value="Prn/Lys/Arg_de-COase_C_sf"/>
</dbReference>
<keyword evidence="5 8" id="KW-0456">Lyase</keyword>
<sequence>MTRQPKKNPFTFMEVLEQHVREGRVSFHVPGHHNGTVRHSSLPTPFAKIMPYDLTELEHLDDLHQAEGIIHQAEDALGALYESKSKWLVNGSTAGNWSMLATTVKRGERVYVQRNSHKSVWNAIEWLGLEAVLLTPEIERGSGLPTVVSLATVQEAVSRYPDGKALLLTSPTYYGDMADVRAISQFLNTFSIPLLVDEAHGAHLIYSDLPKRSAIFEGASMVAQSAHKTLPAFTMGAWLHYKENIDEKRLFHALSSFQTSSPSYLIMGSLDHARMYLESLTERDWSHIQTSHFAFVMELRRAGFSVKVGDDFTKVTILTYPKNGIAFSRHLSSIGIDIELAAEDHVLLCLPLREVKMEEIEHWVKLIKNASQHVPLIEDDETIYPFPVTERVSQLHTLSDEMKTTRLSFEQAVGNIAAETVIPYPPGIPWILKGEVITDEKVRVLIEWISLGRKLQASRHVMMKQIDVIVEEF</sequence>
<dbReference type="SUPFAM" id="SSF53383">
    <property type="entry name" value="PLP-dependent transferases"/>
    <property type="match status" value="1"/>
</dbReference>
<dbReference type="InterPro" id="IPR015424">
    <property type="entry name" value="PyrdxlP-dep_Trfase"/>
</dbReference>
<evidence type="ECO:0000313" key="8">
    <source>
        <dbReference type="EMBL" id="STO06735.1"/>
    </source>
</evidence>
<organism evidence="8 9">
    <name type="scientific">Exiguobacterium aurantiacum</name>
    <dbReference type="NCBI Taxonomy" id="33987"/>
    <lineage>
        <taxon>Bacteria</taxon>
        <taxon>Bacillati</taxon>
        <taxon>Bacillota</taxon>
        <taxon>Bacilli</taxon>
        <taxon>Bacillales</taxon>
        <taxon>Bacillales Family XII. Incertae Sedis</taxon>
        <taxon>Exiguobacterium</taxon>
    </lineage>
</organism>
<keyword evidence="4" id="KW-0663">Pyridoxal phosphate</keyword>
<dbReference type="AlphaFoldDB" id="A0A377FQL4"/>
<evidence type="ECO:0000256" key="5">
    <source>
        <dbReference type="ARBA" id="ARBA00023239"/>
    </source>
</evidence>
<dbReference type="EC" id="4.1.1.19" evidence="8"/>
<evidence type="ECO:0000256" key="4">
    <source>
        <dbReference type="ARBA" id="ARBA00022898"/>
    </source>
</evidence>
<evidence type="ECO:0000313" key="9">
    <source>
        <dbReference type="Proteomes" id="UP000254060"/>
    </source>
</evidence>
<dbReference type="InterPro" id="IPR015421">
    <property type="entry name" value="PyrdxlP-dep_Trfase_major"/>
</dbReference>
<accession>A0A377FQL4</accession>
<name>A0A377FQL4_9BACL</name>
<dbReference type="STRING" id="1397694.GCA_000702585_00576"/>
<dbReference type="Gene3D" id="3.90.105.10">
    <property type="entry name" value="Molybdopterin biosynthesis moea protein, domain 2"/>
    <property type="match status" value="1"/>
</dbReference>
<dbReference type="Proteomes" id="UP000254060">
    <property type="component" value="Unassembled WGS sequence"/>
</dbReference>
<dbReference type="RefSeq" id="WP_235263299.1">
    <property type="nucleotide sequence ID" value="NZ_UGGP01000001.1"/>
</dbReference>
<gene>
    <name evidence="8" type="primary">speA_1</name>
    <name evidence="8" type="ORF">NCTC13163_00053</name>
</gene>
<feature type="domain" description="Orn/Lys/Arg decarboxylases family 1 pyridoxal-P attachment site" evidence="6">
    <location>
        <begin position="12"/>
        <end position="284"/>
    </location>
</feature>
<dbReference type="EMBL" id="UGGP01000001">
    <property type="protein sequence ID" value="STO06735.1"/>
    <property type="molecule type" value="Genomic_DNA"/>
</dbReference>
<evidence type="ECO:0000259" key="6">
    <source>
        <dbReference type="Pfam" id="PF01276"/>
    </source>
</evidence>
<evidence type="ECO:0000256" key="3">
    <source>
        <dbReference type="ARBA" id="ARBA00022793"/>
    </source>
</evidence>
<proteinExistence type="inferred from homology"/>
<dbReference type="InterPro" id="IPR052357">
    <property type="entry name" value="Orn_Lys_Arg_decarboxylase-I"/>
</dbReference>
<dbReference type="Gene3D" id="3.40.640.10">
    <property type="entry name" value="Type I PLP-dependent aspartate aminotransferase-like (Major domain)"/>
    <property type="match status" value="1"/>
</dbReference>
<dbReference type="Pfam" id="PF03711">
    <property type="entry name" value="OKR_DC_1_C"/>
    <property type="match status" value="1"/>
</dbReference>
<keyword evidence="3" id="KW-0210">Decarboxylase</keyword>